<reference evidence="1 2" key="1">
    <citation type="journal article" date="2003" name="Genome Res.">
        <title>Comparative complete genome sequence analysis of the amino acid replacements responsible for the thermostability of Corynebacterium efficiens.</title>
        <authorList>
            <person name="Nishio Y."/>
            <person name="Nakamura Y."/>
            <person name="Kawarabayasi Y."/>
            <person name="Usuda Y."/>
            <person name="Kimura E."/>
            <person name="Sugimoto S."/>
            <person name="Matsui K."/>
            <person name="Yamagishi A."/>
            <person name="Kikuchi H."/>
            <person name="Ikeo K."/>
            <person name="Gojobori T."/>
        </authorList>
    </citation>
    <scope>NUCLEOTIDE SEQUENCE [LARGE SCALE GENOMIC DNA]</scope>
    <source>
        <strain evidence="2">DSM 44549 / YS-314 / AJ 12310 / JCM 11189 / NBRC 100395</strain>
    </source>
</reference>
<evidence type="ECO:0000313" key="2">
    <source>
        <dbReference type="Proteomes" id="UP000001409"/>
    </source>
</evidence>
<accession>Q8FTQ4</accession>
<name>Q8FTQ4_COREF</name>
<organism evidence="1 2">
    <name type="scientific">Corynebacterium efficiens (strain DSM 44549 / YS-314 / AJ 12310 / JCM 11189 / NBRC 100395)</name>
    <dbReference type="NCBI Taxonomy" id="196164"/>
    <lineage>
        <taxon>Bacteria</taxon>
        <taxon>Bacillati</taxon>
        <taxon>Actinomycetota</taxon>
        <taxon>Actinomycetes</taxon>
        <taxon>Mycobacteriales</taxon>
        <taxon>Corynebacteriaceae</taxon>
        <taxon>Corynebacterium</taxon>
    </lineage>
</organism>
<evidence type="ECO:0000313" key="1">
    <source>
        <dbReference type="EMBL" id="BAC18317.1"/>
    </source>
</evidence>
<dbReference type="AntiFam" id="ANF00159">
    <property type="entry name" value="Shadow ORF (opposite uvrA)"/>
</dbReference>
<dbReference type="AlphaFoldDB" id="Q8FTQ4"/>
<dbReference type="AntiFam" id="ANF00142">
    <property type="entry name" value="Shadow ORF (opposite yadG)"/>
</dbReference>
<protein>
    <submittedName>
        <fullName evidence="1">Uncharacterized protein</fullName>
    </submittedName>
</protein>
<sequence length="199" mass="21096">MLDDDHGVALVHQPLDHHHQFADVLEVQAGGRLIQDVDGAAVGALLQLGGQFHALCLTTGQRGRGLAETDISQSHINQGGKVAVDGLDRFEELRRLGDRHVEDLGDVLAFVVHLEGFTVVAFALADLTRDVHIGQEVHLDLQGAITLAGLAPATLDVEGEASRLVATDLRLGGLGEEVTHLVEDTGVGRRVGARGPADR</sequence>
<dbReference type="HOGENOM" id="CLU_1304224_0_0_11"/>
<dbReference type="Proteomes" id="UP000001409">
    <property type="component" value="Chromosome"/>
</dbReference>
<keyword evidence="2" id="KW-1185">Reference proteome</keyword>
<dbReference type="EMBL" id="BA000035">
    <property type="protein sequence ID" value="BAC18317.1"/>
    <property type="molecule type" value="Genomic_DNA"/>
</dbReference>
<dbReference type="eggNOG" id="ENOG50331HW">
    <property type="taxonomic scope" value="Bacteria"/>
</dbReference>
<proteinExistence type="predicted"/>
<dbReference type="KEGG" id="cef:CE1506"/>